<proteinExistence type="inferred from homology"/>
<dbReference type="FunFam" id="3.40.50.720:FF:000084">
    <property type="entry name" value="Short-chain dehydrogenase reductase"/>
    <property type="match status" value="1"/>
</dbReference>
<dbReference type="KEGG" id="slf:JEQ17_45420"/>
<protein>
    <submittedName>
        <fullName evidence="3">Glucose 1-dehydrogenase</fullName>
        <ecNumber evidence="3">1.1.1.47</ecNumber>
    </submittedName>
</protein>
<evidence type="ECO:0000256" key="1">
    <source>
        <dbReference type="ARBA" id="ARBA00006484"/>
    </source>
</evidence>
<dbReference type="NCBIfam" id="NF005559">
    <property type="entry name" value="PRK07231.1"/>
    <property type="match status" value="1"/>
</dbReference>
<dbReference type="InterPro" id="IPR020904">
    <property type="entry name" value="Sc_DH/Rdtase_CS"/>
</dbReference>
<dbReference type="InterPro" id="IPR002347">
    <property type="entry name" value="SDR_fam"/>
</dbReference>
<keyword evidence="2 3" id="KW-0560">Oxidoreductase</keyword>
<dbReference type="CDD" id="cd05233">
    <property type="entry name" value="SDR_c"/>
    <property type="match status" value="1"/>
</dbReference>
<dbReference type="PRINTS" id="PR00081">
    <property type="entry name" value="GDHRDH"/>
</dbReference>
<dbReference type="PROSITE" id="PS00061">
    <property type="entry name" value="ADH_SHORT"/>
    <property type="match status" value="1"/>
</dbReference>
<gene>
    <name evidence="3" type="ORF">JEQ17_45420</name>
</gene>
<dbReference type="Pfam" id="PF13561">
    <property type="entry name" value="adh_short_C2"/>
    <property type="match status" value="1"/>
</dbReference>
<sequence>MTGQEITQGSHRGLLAGQVVMITGASSGIGEAAARLFAEEGAAVVLTARRAERLNTLVEEIGAVGGRALAVPGDVAVAADVRRAVEAAVEHFGGLDSAFNNAGYATVGTLLHETDDEVYDRTMDVNVRGVWNCMKYQLPVMLASGKGGSIVNTSSTAGRYATGASVPYVASKHAILGITRAAASEYGEQGIRVNALVVGTTRSEMIDEAVRQYPDLEQAFIAPQIQKRMASPREIAEAAAWLCSDRSSFVTGVAMPVDGGISAQAKAG</sequence>
<organism evidence="3 4">
    <name type="scientific">Streptomyces liliifuscus</name>
    <dbReference type="NCBI Taxonomy" id="2797636"/>
    <lineage>
        <taxon>Bacteria</taxon>
        <taxon>Bacillati</taxon>
        <taxon>Actinomycetota</taxon>
        <taxon>Actinomycetes</taxon>
        <taxon>Kitasatosporales</taxon>
        <taxon>Streptomycetaceae</taxon>
        <taxon>Streptomyces</taxon>
    </lineage>
</organism>
<comment type="similarity">
    <text evidence="1">Belongs to the short-chain dehydrogenases/reductases (SDR) family.</text>
</comment>
<reference evidence="3 4" key="1">
    <citation type="submission" date="2020-12" db="EMBL/GenBank/DDBJ databases">
        <title>A novel species.</title>
        <authorList>
            <person name="Li K."/>
        </authorList>
    </citation>
    <scope>NUCLEOTIDE SEQUENCE [LARGE SCALE GENOMIC DNA]</scope>
    <source>
        <strain evidence="3 4">ZYC-3</strain>
    </source>
</reference>
<evidence type="ECO:0000256" key="2">
    <source>
        <dbReference type="ARBA" id="ARBA00023002"/>
    </source>
</evidence>
<evidence type="ECO:0000313" key="3">
    <source>
        <dbReference type="EMBL" id="QQM45949.1"/>
    </source>
</evidence>
<evidence type="ECO:0000313" key="4">
    <source>
        <dbReference type="Proteomes" id="UP000595636"/>
    </source>
</evidence>
<dbReference type="EC" id="1.1.1.47" evidence="3"/>
<dbReference type="PANTHER" id="PTHR24321">
    <property type="entry name" value="DEHYDROGENASES, SHORT CHAIN"/>
    <property type="match status" value="1"/>
</dbReference>
<dbReference type="PRINTS" id="PR00080">
    <property type="entry name" value="SDRFAMILY"/>
</dbReference>
<dbReference type="PANTHER" id="PTHR24321:SF11">
    <property type="entry name" value="BLR0893 PROTEIN"/>
    <property type="match status" value="1"/>
</dbReference>
<dbReference type="Proteomes" id="UP000595636">
    <property type="component" value="Chromosome"/>
</dbReference>
<keyword evidence="4" id="KW-1185">Reference proteome</keyword>
<dbReference type="Gene3D" id="3.40.50.720">
    <property type="entry name" value="NAD(P)-binding Rossmann-like Domain"/>
    <property type="match status" value="1"/>
</dbReference>
<dbReference type="AlphaFoldDB" id="A0A7T7L3Y8"/>
<dbReference type="InterPro" id="IPR036291">
    <property type="entry name" value="NAD(P)-bd_dom_sf"/>
</dbReference>
<dbReference type="SUPFAM" id="SSF51735">
    <property type="entry name" value="NAD(P)-binding Rossmann-fold domains"/>
    <property type="match status" value="1"/>
</dbReference>
<accession>A0A7T7L3Y8</accession>
<dbReference type="EMBL" id="CP066831">
    <property type="protein sequence ID" value="QQM45949.1"/>
    <property type="molecule type" value="Genomic_DNA"/>
</dbReference>
<dbReference type="RefSeq" id="WP_200400784.1">
    <property type="nucleotide sequence ID" value="NZ_CP066831.1"/>
</dbReference>
<name>A0A7T7L3Y8_9ACTN</name>
<dbReference type="GO" id="GO:0047936">
    <property type="term" value="F:glucose 1-dehydrogenase [NAD(P)+] activity"/>
    <property type="evidence" value="ECO:0007669"/>
    <property type="project" value="UniProtKB-EC"/>
</dbReference>